<keyword evidence="7" id="KW-1185">Reference proteome</keyword>
<dbReference type="GO" id="GO:0003700">
    <property type="term" value="F:DNA-binding transcription factor activity"/>
    <property type="evidence" value="ECO:0007669"/>
    <property type="project" value="InterPro"/>
</dbReference>
<reference evidence="7" key="1">
    <citation type="submission" date="2016-10" db="EMBL/GenBank/DDBJ databases">
        <authorList>
            <person name="Varghese N."/>
            <person name="Submissions S."/>
        </authorList>
    </citation>
    <scope>NUCLEOTIDE SEQUENCE [LARGE SCALE GENOMIC DNA]</scope>
    <source>
        <strain evidence="7">CGMCC 1.3704</strain>
    </source>
</reference>
<dbReference type="EMBL" id="FOSB01000012">
    <property type="protein sequence ID" value="SFK38642.1"/>
    <property type="molecule type" value="Genomic_DNA"/>
</dbReference>
<evidence type="ECO:0000256" key="2">
    <source>
        <dbReference type="ARBA" id="ARBA00023015"/>
    </source>
</evidence>
<name>A0A1I3Z3J9_HALDA</name>
<proteinExistence type="inferred from homology"/>
<evidence type="ECO:0000256" key="1">
    <source>
        <dbReference type="ARBA" id="ARBA00009437"/>
    </source>
</evidence>
<dbReference type="Pfam" id="PF00126">
    <property type="entry name" value="HTH_1"/>
    <property type="match status" value="1"/>
</dbReference>
<evidence type="ECO:0000256" key="4">
    <source>
        <dbReference type="ARBA" id="ARBA00023163"/>
    </source>
</evidence>
<dbReference type="PANTHER" id="PTHR30126">
    <property type="entry name" value="HTH-TYPE TRANSCRIPTIONAL REGULATOR"/>
    <property type="match status" value="1"/>
</dbReference>
<dbReference type="InterPro" id="IPR036388">
    <property type="entry name" value="WH-like_DNA-bd_sf"/>
</dbReference>
<evidence type="ECO:0000313" key="6">
    <source>
        <dbReference type="EMBL" id="SFK38642.1"/>
    </source>
</evidence>
<evidence type="ECO:0000259" key="5">
    <source>
        <dbReference type="PROSITE" id="PS50931"/>
    </source>
</evidence>
<dbReference type="Pfam" id="PF03466">
    <property type="entry name" value="LysR_substrate"/>
    <property type="match status" value="1"/>
</dbReference>
<dbReference type="Gene3D" id="3.40.190.290">
    <property type="match status" value="1"/>
</dbReference>
<accession>A0A1I3Z3J9</accession>
<comment type="similarity">
    <text evidence="1">Belongs to the LysR transcriptional regulatory family.</text>
</comment>
<dbReference type="SUPFAM" id="SSF53850">
    <property type="entry name" value="Periplasmic binding protein-like II"/>
    <property type="match status" value="1"/>
</dbReference>
<dbReference type="CDD" id="cd05466">
    <property type="entry name" value="PBP2_LTTR_substrate"/>
    <property type="match status" value="1"/>
</dbReference>
<dbReference type="SUPFAM" id="SSF46785">
    <property type="entry name" value="Winged helix' DNA-binding domain"/>
    <property type="match status" value="1"/>
</dbReference>
<dbReference type="PANTHER" id="PTHR30126:SF78">
    <property type="entry name" value="HTH LYSR-TYPE DOMAIN-CONTAINING PROTEIN"/>
    <property type="match status" value="1"/>
</dbReference>
<dbReference type="Proteomes" id="UP000183557">
    <property type="component" value="Unassembled WGS sequence"/>
</dbReference>
<keyword evidence="2" id="KW-0805">Transcription regulation</keyword>
<gene>
    <name evidence="6" type="ORF">SAMN04487936_112137</name>
</gene>
<evidence type="ECO:0000256" key="3">
    <source>
        <dbReference type="ARBA" id="ARBA00023125"/>
    </source>
</evidence>
<feature type="domain" description="HTH lysR-type" evidence="5">
    <location>
        <begin position="1"/>
        <end position="58"/>
    </location>
</feature>
<organism evidence="6 7">
    <name type="scientific">Halobacillus dabanensis</name>
    <dbReference type="NCBI Taxonomy" id="240302"/>
    <lineage>
        <taxon>Bacteria</taxon>
        <taxon>Bacillati</taxon>
        <taxon>Bacillota</taxon>
        <taxon>Bacilli</taxon>
        <taxon>Bacillales</taxon>
        <taxon>Bacillaceae</taxon>
        <taxon>Halobacillus</taxon>
    </lineage>
</organism>
<dbReference type="InterPro" id="IPR000847">
    <property type="entry name" value="LysR_HTH_N"/>
</dbReference>
<dbReference type="GO" id="GO:0000976">
    <property type="term" value="F:transcription cis-regulatory region binding"/>
    <property type="evidence" value="ECO:0007669"/>
    <property type="project" value="TreeGrafter"/>
</dbReference>
<keyword evidence="4" id="KW-0804">Transcription</keyword>
<dbReference type="InterPro" id="IPR005119">
    <property type="entry name" value="LysR_subst-bd"/>
</dbReference>
<dbReference type="AlphaFoldDB" id="A0A1I3Z3J9"/>
<dbReference type="InterPro" id="IPR036390">
    <property type="entry name" value="WH_DNA-bd_sf"/>
</dbReference>
<dbReference type="Gene3D" id="1.10.10.10">
    <property type="entry name" value="Winged helix-like DNA-binding domain superfamily/Winged helix DNA-binding domain"/>
    <property type="match status" value="1"/>
</dbReference>
<protein>
    <submittedName>
        <fullName evidence="6">DNA-binding transcriptional regulator, LysR family</fullName>
    </submittedName>
</protein>
<evidence type="ECO:0000313" key="7">
    <source>
        <dbReference type="Proteomes" id="UP000183557"/>
    </source>
</evidence>
<dbReference type="PROSITE" id="PS50931">
    <property type="entry name" value="HTH_LYSR"/>
    <property type="match status" value="1"/>
</dbReference>
<keyword evidence="3 6" id="KW-0238">DNA-binding</keyword>
<dbReference type="OrthoDB" id="107670at2"/>
<sequence length="283" mass="32424">MKIEDYELLLQLQECGTIRATAKKVLISQPALTQRLKYIENYMGGSIFLRTSKKLVPTPFGEIVLNHAGNVLQTEEELRQRLAQTEGRVSGTLSIGASSLYSQYFLPELLQSFTKEYPNVTIDLVTGVSEEIRQSADDYHIAIVRGEPLKDYQSLHLFSDRLYLLDLLPFSKDVERPFIEFKSDPDFQRLIEQWMESHPSLLVKRLIKVDHFETAKQMMKRGLGMTVLPESIIQEGKDDYEYQLLHRDGGAITRETWACMKSGISHLPQVDAFIKHLTEEGSK</sequence>
<dbReference type="RefSeq" id="WP_075037874.1">
    <property type="nucleotide sequence ID" value="NZ_FOSB01000012.1"/>
</dbReference>